<reference evidence="2" key="1">
    <citation type="submission" date="2022-07" db="EMBL/GenBank/DDBJ databases">
        <authorList>
            <person name="Macas J."/>
            <person name="Novak P."/>
            <person name="Neumann P."/>
        </authorList>
    </citation>
    <scope>NUCLEOTIDE SEQUENCE</scope>
</reference>
<sequence length="426" mass="48084">MPMILIDSLGNRVQATAFQGDIEGMDQRLVLYSTYLVSNAYVKPKTDMRFCVDAEYPYVWSFTRRTFIQDVAAEAGQDFRALAEADTIPFNDIYDSYLHESRINVMAAIVKKLPRTFIFSNDTQKPAWDVVLIDAQCVPIPFTMWGEFVNRHGHEIERCLHAGDFPLVLINRAAINLFQGLTLATRFDSHVELNPDGERALNLKKWVTENKCKIHDTLHGKEYDDALTYIAKPLLQPQTTISNLETALTEILVVWVYGKFSLPDTSEEGYYIGCNYCNRRVHGIEGASFQCIFCGQKNGTTVKRFRLNALLGDGTGTIPVTLFTNDVLHLFEFIGMDATAAMDLELFNTNIQKIHILTGVKRTKTNEEGLQGNPYTVVSVSKKHETSPEPNSNQHVTPPPPPPIPQITPLQYSKLLLNHQPLQKES</sequence>
<dbReference type="SUPFAM" id="SSF50249">
    <property type="entry name" value="Nucleic acid-binding proteins"/>
    <property type="match status" value="2"/>
</dbReference>
<feature type="compositionally biased region" description="Pro residues" evidence="1">
    <location>
        <begin position="397"/>
        <end position="406"/>
    </location>
</feature>
<name>A0A9P0ZR85_CUSEU</name>
<dbReference type="Proteomes" id="UP001152484">
    <property type="component" value="Unassembled WGS sequence"/>
</dbReference>
<dbReference type="AlphaFoldDB" id="A0A9P0ZR85"/>
<proteinExistence type="predicted"/>
<evidence type="ECO:0000313" key="2">
    <source>
        <dbReference type="EMBL" id="CAH9109632.1"/>
    </source>
</evidence>
<gene>
    <name evidence="2" type="ORF">CEURO_LOCUS18506</name>
</gene>
<dbReference type="EMBL" id="CAMAPE010000053">
    <property type="protein sequence ID" value="CAH9109632.1"/>
    <property type="molecule type" value="Genomic_DNA"/>
</dbReference>
<dbReference type="OrthoDB" id="1740937at2759"/>
<comment type="caution">
    <text evidence="2">The sequence shown here is derived from an EMBL/GenBank/DDBJ whole genome shotgun (WGS) entry which is preliminary data.</text>
</comment>
<feature type="region of interest" description="Disordered" evidence="1">
    <location>
        <begin position="380"/>
        <end position="408"/>
    </location>
</feature>
<evidence type="ECO:0000256" key="1">
    <source>
        <dbReference type="SAM" id="MobiDB-lite"/>
    </source>
</evidence>
<dbReference type="InterPro" id="IPR012340">
    <property type="entry name" value="NA-bd_OB-fold"/>
</dbReference>
<accession>A0A9P0ZR85</accession>
<dbReference type="Gene3D" id="2.40.50.140">
    <property type="entry name" value="Nucleic acid-binding proteins"/>
    <property type="match status" value="3"/>
</dbReference>
<evidence type="ECO:0000313" key="3">
    <source>
        <dbReference type="Proteomes" id="UP001152484"/>
    </source>
</evidence>
<keyword evidence="3" id="KW-1185">Reference proteome</keyword>
<organism evidence="2 3">
    <name type="scientific">Cuscuta europaea</name>
    <name type="common">European dodder</name>
    <dbReference type="NCBI Taxonomy" id="41803"/>
    <lineage>
        <taxon>Eukaryota</taxon>
        <taxon>Viridiplantae</taxon>
        <taxon>Streptophyta</taxon>
        <taxon>Embryophyta</taxon>
        <taxon>Tracheophyta</taxon>
        <taxon>Spermatophyta</taxon>
        <taxon>Magnoliopsida</taxon>
        <taxon>eudicotyledons</taxon>
        <taxon>Gunneridae</taxon>
        <taxon>Pentapetalae</taxon>
        <taxon>asterids</taxon>
        <taxon>lamiids</taxon>
        <taxon>Solanales</taxon>
        <taxon>Convolvulaceae</taxon>
        <taxon>Cuscuteae</taxon>
        <taxon>Cuscuta</taxon>
        <taxon>Cuscuta subgen. Cuscuta</taxon>
    </lineage>
</organism>
<evidence type="ECO:0008006" key="4">
    <source>
        <dbReference type="Google" id="ProtNLM"/>
    </source>
</evidence>
<protein>
    <recommendedName>
        <fullName evidence="4">Replication factor A C-terminal domain-containing protein</fullName>
    </recommendedName>
</protein>